<dbReference type="Proteomes" id="UP001141259">
    <property type="component" value="Unassembled WGS sequence"/>
</dbReference>
<dbReference type="InterPro" id="IPR051704">
    <property type="entry name" value="FAD_aromatic-hydroxylase"/>
</dbReference>
<dbReference type="PANTHER" id="PTHR46865">
    <property type="entry name" value="OXIDOREDUCTASE-RELATED"/>
    <property type="match status" value="1"/>
</dbReference>
<evidence type="ECO:0000313" key="2">
    <source>
        <dbReference type="Proteomes" id="UP001141259"/>
    </source>
</evidence>
<dbReference type="Gene3D" id="3.50.50.60">
    <property type="entry name" value="FAD/NAD(P)-binding domain"/>
    <property type="match status" value="1"/>
</dbReference>
<accession>A0A9X2VXW2</accession>
<gene>
    <name evidence="1" type="ORF">NZH93_43390</name>
</gene>
<name>A0A9X2VXW2_9PSEU</name>
<dbReference type="PANTHER" id="PTHR46865:SF2">
    <property type="entry name" value="MONOOXYGENASE"/>
    <property type="match status" value="1"/>
</dbReference>
<evidence type="ECO:0008006" key="3">
    <source>
        <dbReference type="Google" id="ProtNLM"/>
    </source>
</evidence>
<comment type="caution">
    <text evidence="1">The sequence shown here is derived from an EMBL/GenBank/DDBJ whole genome shotgun (WGS) entry which is preliminary data.</text>
</comment>
<keyword evidence="2" id="KW-1185">Reference proteome</keyword>
<protein>
    <recommendedName>
        <fullName evidence="3">FAD binding domain-containing protein</fullName>
    </recommendedName>
</protein>
<evidence type="ECO:0000313" key="1">
    <source>
        <dbReference type="EMBL" id="MCS7483728.1"/>
    </source>
</evidence>
<dbReference type="SUPFAM" id="SSF51905">
    <property type="entry name" value="FAD/NAD(P)-binding domain"/>
    <property type="match status" value="1"/>
</dbReference>
<proteinExistence type="predicted"/>
<dbReference type="InterPro" id="IPR036188">
    <property type="entry name" value="FAD/NAD-bd_sf"/>
</dbReference>
<dbReference type="AlphaFoldDB" id="A0A9X2VXW2"/>
<dbReference type="RefSeq" id="WP_259629181.1">
    <property type="nucleotide sequence ID" value="NZ_JANYMP010000036.1"/>
</dbReference>
<reference evidence="1" key="1">
    <citation type="submission" date="2022-08" db="EMBL/GenBank/DDBJ databases">
        <authorList>
            <person name="Tistechok S."/>
            <person name="Samborskyy M."/>
            <person name="Roman I."/>
        </authorList>
    </citation>
    <scope>NUCLEOTIDE SEQUENCE</scope>
    <source>
        <strain evidence="1">DSM 103496</strain>
    </source>
</reference>
<organism evidence="1 2">
    <name type="scientific">Umezawaea endophytica</name>
    <dbReference type="NCBI Taxonomy" id="1654476"/>
    <lineage>
        <taxon>Bacteria</taxon>
        <taxon>Bacillati</taxon>
        <taxon>Actinomycetota</taxon>
        <taxon>Actinomycetes</taxon>
        <taxon>Pseudonocardiales</taxon>
        <taxon>Pseudonocardiaceae</taxon>
        <taxon>Umezawaea</taxon>
    </lineage>
</organism>
<dbReference type="Gene3D" id="3.30.9.10">
    <property type="entry name" value="D-Amino Acid Oxidase, subunit A, domain 2"/>
    <property type="match status" value="1"/>
</dbReference>
<dbReference type="EMBL" id="JANYMP010000036">
    <property type="protein sequence ID" value="MCS7483728.1"/>
    <property type="molecule type" value="Genomic_DNA"/>
</dbReference>
<sequence>MLELSHEAVMWNAPGKAAALYAAGDDDEVHAFLNCALPRPPFREFPGRHRAPDLLTMVFADAGWRIPDMLTAMQHTNDLFFGTASQIRMPRWSARRVALAGDAAHAPSFLTGQGASIALVGVYLLAGALAGPSHVEGFAAYEARTREFVTLHQELAGHVCPTLFPVTAGDLNQRDDRLRRLIVLPPRLGRPDACSIVGDHSSASSRWPSLP</sequence>